<protein>
    <recommendedName>
        <fullName evidence="1">DUF569 domain-containing protein</fullName>
    </recommendedName>
</protein>
<gene>
    <name evidence="2" type="ORF">Fot_52149</name>
</gene>
<accession>A0ABD1PJV5</accession>
<dbReference type="AlphaFoldDB" id="A0ABD1PJV5"/>
<dbReference type="InterPro" id="IPR007679">
    <property type="entry name" value="DUF569"/>
</dbReference>
<reference evidence="3" key="1">
    <citation type="submission" date="2024-07" db="EMBL/GenBank/DDBJ databases">
        <title>Two chromosome-level genome assemblies of Korean endemic species Abeliophyllum distichum and Forsythia ovata (Oleaceae).</title>
        <authorList>
            <person name="Jang H."/>
        </authorList>
    </citation>
    <scope>NUCLEOTIDE SEQUENCE [LARGE SCALE GENOMIC DNA]</scope>
</reference>
<dbReference type="PANTHER" id="PTHR31205">
    <property type="entry name" value="ACTIN CROSS-LINKING PROTEIN (DUF569)"/>
    <property type="match status" value="1"/>
</dbReference>
<proteinExistence type="predicted"/>
<name>A0ABD1PJV5_9LAMI</name>
<dbReference type="EMBL" id="JBFOLJ010000018">
    <property type="protein sequence ID" value="KAL2464193.1"/>
    <property type="molecule type" value="Genomic_DNA"/>
</dbReference>
<sequence length="108" mass="12322">MDGFSEPLLGMGWTLFKTNDNNQAFQDSVDRPVYLYGKLGQFLRANGGLPLWRNSVTHDVPHRTTTQEWILWDVHVVEILVAHLPVPKLLLPLVVHSDSFASRERESV</sequence>
<dbReference type="PANTHER" id="PTHR31205:SF69">
    <property type="entry name" value="ACTIN CROSS-LINKING PROTEIN (DUF569)"/>
    <property type="match status" value="1"/>
</dbReference>
<organism evidence="2 3">
    <name type="scientific">Forsythia ovata</name>
    <dbReference type="NCBI Taxonomy" id="205694"/>
    <lineage>
        <taxon>Eukaryota</taxon>
        <taxon>Viridiplantae</taxon>
        <taxon>Streptophyta</taxon>
        <taxon>Embryophyta</taxon>
        <taxon>Tracheophyta</taxon>
        <taxon>Spermatophyta</taxon>
        <taxon>Magnoliopsida</taxon>
        <taxon>eudicotyledons</taxon>
        <taxon>Gunneridae</taxon>
        <taxon>Pentapetalae</taxon>
        <taxon>asterids</taxon>
        <taxon>lamiids</taxon>
        <taxon>Lamiales</taxon>
        <taxon>Oleaceae</taxon>
        <taxon>Forsythieae</taxon>
        <taxon>Forsythia</taxon>
    </lineage>
</organism>
<dbReference type="Proteomes" id="UP001604277">
    <property type="component" value="Unassembled WGS sequence"/>
</dbReference>
<keyword evidence="3" id="KW-1185">Reference proteome</keyword>
<evidence type="ECO:0000313" key="2">
    <source>
        <dbReference type="EMBL" id="KAL2464193.1"/>
    </source>
</evidence>
<dbReference type="Pfam" id="PF04601">
    <property type="entry name" value="DUF569"/>
    <property type="match status" value="1"/>
</dbReference>
<evidence type="ECO:0000259" key="1">
    <source>
        <dbReference type="Pfam" id="PF04601"/>
    </source>
</evidence>
<feature type="domain" description="DUF569" evidence="1">
    <location>
        <begin position="33"/>
        <end position="72"/>
    </location>
</feature>
<comment type="caution">
    <text evidence="2">The sequence shown here is derived from an EMBL/GenBank/DDBJ whole genome shotgun (WGS) entry which is preliminary data.</text>
</comment>
<evidence type="ECO:0000313" key="3">
    <source>
        <dbReference type="Proteomes" id="UP001604277"/>
    </source>
</evidence>